<comment type="similarity">
    <text evidence="1">Belongs to the type-B carboxylesterase/lipase family.</text>
</comment>
<dbReference type="PRINTS" id="PR00878">
    <property type="entry name" value="CHOLNESTRASE"/>
</dbReference>
<comment type="caution">
    <text evidence="5">The sequence shown here is derived from an EMBL/GenBank/DDBJ whole genome shotgun (WGS) entry which is preliminary data.</text>
</comment>
<accession>A0ABV6JT90</accession>
<dbReference type="RefSeq" id="WP_377044705.1">
    <property type="nucleotide sequence ID" value="NZ_JBHLUN010000008.1"/>
</dbReference>
<dbReference type="InterPro" id="IPR000997">
    <property type="entry name" value="Cholinesterase"/>
</dbReference>
<proteinExistence type="inferred from homology"/>
<evidence type="ECO:0000256" key="3">
    <source>
        <dbReference type="SAM" id="SignalP"/>
    </source>
</evidence>
<dbReference type="InterPro" id="IPR029058">
    <property type="entry name" value="AB_hydrolase_fold"/>
</dbReference>
<name>A0ABV6JT90_9PROT</name>
<dbReference type="InterPro" id="IPR050309">
    <property type="entry name" value="Type-B_Carboxylest/Lipase"/>
</dbReference>
<dbReference type="Pfam" id="PF00135">
    <property type="entry name" value="COesterase"/>
    <property type="match status" value="1"/>
</dbReference>
<organism evidence="5 6">
    <name type="scientific">Roseomonas elaeocarpi</name>
    <dbReference type="NCBI Taxonomy" id="907779"/>
    <lineage>
        <taxon>Bacteria</taxon>
        <taxon>Pseudomonadati</taxon>
        <taxon>Pseudomonadota</taxon>
        <taxon>Alphaproteobacteria</taxon>
        <taxon>Acetobacterales</taxon>
        <taxon>Roseomonadaceae</taxon>
        <taxon>Roseomonas</taxon>
    </lineage>
</organism>
<evidence type="ECO:0000313" key="6">
    <source>
        <dbReference type="Proteomes" id="UP001589865"/>
    </source>
</evidence>
<evidence type="ECO:0000256" key="1">
    <source>
        <dbReference type="ARBA" id="ARBA00005964"/>
    </source>
</evidence>
<gene>
    <name evidence="5" type="ORF">ACFFGY_11855</name>
</gene>
<keyword evidence="3" id="KW-0732">Signal</keyword>
<evidence type="ECO:0000313" key="5">
    <source>
        <dbReference type="EMBL" id="MFC0408951.1"/>
    </source>
</evidence>
<dbReference type="SUPFAM" id="SSF53474">
    <property type="entry name" value="alpha/beta-Hydrolases"/>
    <property type="match status" value="1"/>
</dbReference>
<protein>
    <submittedName>
        <fullName evidence="5">Carboxylesterase/lipase family protein</fullName>
    </submittedName>
</protein>
<dbReference type="InterPro" id="IPR002018">
    <property type="entry name" value="CarbesteraseB"/>
</dbReference>
<keyword evidence="2" id="KW-0378">Hydrolase</keyword>
<dbReference type="Proteomes" id="UP001589865">
    <property type="component" value="Unassembled WGS sequence"/>
</dbReference>
<keyword evidence="6" id="KW-1185">Reference proteome</keyword>
<feature type="chain" id="PRO_5046672904" evidence="3">
    <location>
        <begin position="25"/>
        <end position="523"/>
    </location>
</feature>
<feature type="signal peptide" evidence="3">
    <location>
        <begin position="1"/>
        <end position="24"/>
    </location>
</feature>
<sequence length="523" mass="56422">MHKALAMGAALFGLVLLPPMAAIAAELPPVSTASGQLQGALSQDGSTASWKGIPYAAPPVGALRWREPQPVSAWQGVRPATQFGAGCMQKEVTGPRLPWTLEYLHTGSMSEDCLTLNAWAPAGGSKLPVIVFFHGGGFTEGSGSIPVYDGENISHQGVVFVTVNYRLGVFGLLAHPALSAESGSSGNYALYDQIAALRWIKENVAALGGDPGNVTIMGQSAGAQAVMVLNASPLAKGLYQRAIMDSAPGTTITNYPARPTEMVGLPRAEAEKIGADWAHDAGFNDLAALRSASAADINRLSVDKQPIRGPVIDGRLLPDRVSAIYLRHAQNDVPILAGTNRDERGSEKDYGSWGVDQLRQYGARSYPLQTDVFNALYGASSDDEAHEVQRTLMRDERRFGLAWLANMRASTGDSPNYLYFFNRPTPWPQYPQYGAFHSSELPYVFGNQARLDRPWTSLDTELSKAMSAYWVNFARTGNPNGDGLPAWDAFNGTNQRLLELGPETRMVEVIAPNKAVLLAEKQF</sequence>
<dbReference type="Gene3D" id="3.40.50.1820">
    <property type="entry name" value="alpha/beta hydrolase"/>
    <property type="match status" value="1"/>
</dbReference>
<evidence type="ECO:0000259" key="4">
    <source>
        <dbReference type="Pfam" id="PF00135"/>
    </source>
</evidence>
<reference evidence="5 6" key="1">
    <citation type="submission" date="2024-09" db="EMBL/GenBank/DDBJ databases">
        <authorList>
            <person name="Sun Q."/>
            <person name="Mori K."/>
        </authorList>
    </citation>
    <scope>NUCLEOTIDE SEQUENCE [LARGE SCALE GENOMIC DNA]</scope>
    <source>
        <strain evidence="5 6">TBRC 5777</strain>
    </source>
</reference>
<dbReference type="PANTHER" id="PTHR11559">
    <property type="entry name" value="CARBOXYLESTERASE"/>
    <property type="match status" value="1"/>
</dbReference>
<evidence type="ECO:0000256" key="2">
    <source>
        <dbReference type="ARBA" id="ARBA00022801"/>
    </source>
</evidence>
<feature type="domain" description="Carboxylesterase type B" evidence="4">
    <location>
        <begin position="29"/>
        <end position="506"/>
    </location>
</feature>
<dbReference type="EMBL" id="JBHLUN010000008">
    <property type="protein sequence ID" value="MFC0408951.1"/>
    <property type="molecule type" value="Genomic_DNA"/>
</dbReference>